<accession>A0A5J4TPE9</accession>
<comment type="caution">
    <text evidence="1">The sequence shown here is derived from an EMBL/GenBank/DDBJ whole genome shotgun (WGS) entry which is preliminary data.</text>
</comment>
<organism evidence="1 2">
    <name type="scientific">Streblomastix strix</name>
    <dbReference type="NCBI Taxonomy" id="222440"/>
    <lineage>
        <taxon>Eukaryota</taxon>
        <taxon>Metamonada</taxon>
        <taxon>Preaxostyla</taxon>
        <taxon>Oxymonadida</taxon>
        <taxon>Streblomastigidae</taxon>
        <taxon>Streblomastix</taxon>
    </lineage>
</organism>
<evidence type="ECO:0000313" key="2">
    <source>
        <dbReference type="Proteomes" id="UP000324800"/>
    </source>
</evidence>
<dbReference type="EMBL" id="SNRW01027924">
    <property type="protein sequence ID" value="KAA6359750.1"/>
    <property type="molecule type" value="Genomic_DNA"/>
</dbReference>
<dbReference type="AlphaFoldDB" id="A0A5J4TPE9"/>
<gene>
    <name evidence="1" type="ORF">EZS28_044724</name>
</gene>
<dbReference type="InterPro" id="IPR016024">
    <property type="entry name" value="ARM-type_fold"/>
</dbReference>
<reference evidence="1 2" key="1">
    <citation type="submission" date="2019-03" db="EMBL/GenBank/DDBJ databases">
        <title>Single cell metagenomics reveals metabolic interactions within the superorganism composed of flagellate Streblomastix strix and complex community of Bacteroidetes bacteria on its surface.</title>
        <authorList>
            <person name="Treitli S.C."/>
            <person name="Kolisko M."/>
            <person name="Husnik F."/>
            <person name="Keeling P."/>
            <person name="Hampl V."/>
        </authorList>
    </citation>
    <scope>NUCLEOTIDE SEQUENCE [LARGE SCALE GENOMIC DNA]</scope>
    <source>
        <strain evidence="1">ST1C</strain>
    </source>
</reference>
<name>A0A5J4TPE9_9EUKA</name>
<evidence type="ECO:0008006" key="3">
    <source>
        <dbReference type="Google" id="ProtNLM"/>
    </source>
</evidence>
<sequence>MTKDGFVQNIYDLFKKSKDQEIKDQAAISIGILYKAQEIDDTEMKTKIIGHLKSIVKETNKDELILDNAKTALKSLARNKANNEEIKKGGFAIPD</sequence>
<dbReference type="Proteomes" id="UP000324800">
    <property type="component" value="Unassembled WGS sequence"/>
</dbReference>
<proteinExistence type="predicted"/>
<protein>
    <recommendedName>
        <fullName evidence="3">HEAT repeat domain-containing protein</fullName>
    </recommendedName>
</protein>
<dbReference type="SUPFAM" id="SSF48371">
    <property type="entry name" value="ARM repeat"/>
    <property type="match status" value="1"/>
</dbReference>
<evidence type="ECO:0000313" key="1">
    <source>
        <dbReference type="EMBL" id="KAA6359750.1"/>
    </source>
</evidence>